<comment type="similarity">
    <text evidence="1">Belongs to the EutP/PduV family.</text>
</comment>
<dbReference type="CDD" id="cd00882">
    <property type="entry name" value="Ras_like_GTPase"/>
    <property type="match status" value="1"/>
</dbReference>
<dbReference type="InterPro" id="IPR027417">
    <property type="entry name" value="P-loop_NTPase"/>
</dbReference>
<dbReference type="PIRSF" id="PIRSF036409">
    <property type="entry name" value="EutP_PduV"/>
    <property type="match status" value="1"/>
</dbReference>
<keyword evidence="3" id="KW-1185">Reference proteome</keyword>
<protein>
    <submittedName>
        <fullName evidence="2">Propanediol utilization protein PduV</fullName>
    </submittedName>
</protein>
<dbReference type="GO" id="GO:0005524">
    <property type="term" value="F:ATP binding"/>
    <property type="evidence" value="ECO:0007669"/>
    <property type="project" value="UniProtKB-UniRule"/>
</dbReference>
<evidence type="ECO:0000313" key="3">
    <source>
        <dbReference type="Proteomes" id="UP000298324"/>
    </source>
</evidence>
<dbReference type="PANTHER" id="PTHR40453">
    <property type="entry name" value="PROTEIN YOEF"/>
    <property type="match status" value="1"/>
</dbReference>
<dbReference type="GO" id="GO:0006576">
    <property type="term" value="P:biogenic amine metabolic process"/>
    <property type="evidence" value="ECO:0007669"/>
    <property type="project" value="InterPro"/>
</dbReference>
<accession>A0A4Y7R9Q6</accession>
<dbReference type="InterPro" id="IPR012381">
    <property type="entry name" value="EutP_PduV"/>
</dbReference>
<dbReference type="AlphaFoldDB" id="A0A4Y7R9Q6"/>
<dbReference type="Gene3D" id="3.40.50.300">
    <property type="entry name" value="P-loop containing nucleotide triphosphate hydrolases"/>
    <property type="match status" value="1"/>
</dbReference>
<dbReference type="PANTHER" id="PTHR40453:SF1">
    <property type="entry name" value="PROTEIN YOEF"/>
    <property type="match status" value="1"/>
</dbReference>
<dbReference type="RefSeq" id="WP_243124073.1">
    <property type="nucleotide sequence ID" value="NZ_QFGA01000002.1"/>
</dbReference>
<gene>
    <name evidence="2" type="primary">pduV</name>
    <name evidence="2" type="ORF">Psch_02464</name>
</gene>
<comment type="caution">
    <text evidence="2">The sequence shown here is derived from an EMBL/GenBank/DDBJ whole genome shotgun (WGS) entry which is preliminary data.</text>
</comment>
<organism evidence="2 3">
    <name type="scientific">Pelotomaculum schinkii</name>
    <dbReference type="NCBI Taxonomy" id="78350"/>
    <lineage>
        <taxon>Bacteria</taxon>
        <taxon>Bacillati</taxon>
        <taxon>Bacillota</taxon>
        <taxon>Clostridia</taxon>
        <taxon>Eubacteriales</taxon>
        <taxon>Desulfotomaculaceae</taxon>
        <taxon>Pelotomaculum</taxon>
    </lineage>
</organism>
<evidence type="ECO:0000256" key="1">
    <source>
        <dbReference type="PIRNR" id="PIRNR036409"/>
    </source>
</evidence>
<reference evidence="2 3" key="1">
    <citation type="journal article" date="2018" name="Environ. Microbiol.">
        <title>Novel energy conservation strategies and behaviour of Pelotomaculum schinkii driving syntrophic propionate catabolism.</title>
        <authorList>
            <person name="Hidalgo-Ahumada C.A.P."/>
            <person name="Nobu M.K."/>
            <person name="Narihiro T."/>
            <person name="Tamaki H."/>
            <person name="Liu W.T."/>
            <person name="Kamagata Y."/>
            <person name="Stams A.J.M."/>
            <person name="Imachi H."/>
            <person name="Sousa D.Z."/>
        </authorList>
    </citation>
    <scope>NUCLEOTIDE SEQUENCE [LARGE SCALE GENOMIC DNA]</scope>
    <source>
        <strain evidence="2 3">HH</strain>
    </source>
</reference>
<evidence type="ECO:0000313" key="2">
    <source>
        <dbReference type="EMBL" id="TEB05423.1"/>
    </source>
</evidence>
<name>A0A4Y7R9Q6_9FIRM</name>
<dbReference type="EMBL" id="QFGA01000002">
    <property type="protein sequence ID" value="TEB05423.1"/>
    <property type="molecule type" value="Genomic_DNA"/>
</dbReference>
<dbReference type="SUPFAM" id="SSF52540">
    <property type="entry name" value="P-loop containing nucleoside triphosphate hydrolases"/>
    <property type="match status" value="1"/>
</dbReference>
<dbReference type="Proteomes" id="UP000298324">
    <property type="component" value="Unassembled WGS sequence"/>
</dbReference>
<proteinExistence type="inferred from homology"/>
<keyword evidence="1" id="KW-0547">Nucleotide-binding</keyword>
<sequence length="158" mass="17258">MKCLIIGPSGSGKTTLCNALVGYWGVTRPTQMFKTVGNLIDTPGVYMEYPTLYQALIVSSQQADCVLLMIGSDQKGKPLPSGFAQSFPRPVIGIISKTDLGEAKLEHAKAVLADAGVKEPYFYISSRTLEGLDKLNQWIIRNHQERREHNGTGCIGND</sequence>
<dbReference type="Pfam" id="PF10662">
    <property type="entry name" value="PduV-EutP"/>
    <property type="match status" value="1"/>
</dbReference>